<accession>M5TY95</accession>
<dbReference type="Gene3D" id="3.20.20.140">
    <property type="entry name" value="Metal-dependent hydrolases"/>
    <property type="match status" value="1"/>
</dbReference>
<dbReference type="InterPro" id="IPR032466">
    <property type="entry name" value="Metal_Hydrolase"/>
</dbReference>
<evidence type="ECO:0000259" key="2">
    <source>
        <dbReference type="Pfam" id="PF12890"/>
    </source>
</evidence>
<dbReference type="PANTHER" id="PTHR43668:SF2">
    <property type="entry name" value="ALLANTOINASE"/>
    <property type="match status" value="1"/>
</dbReference>
<dbReference type="GO" id="GO:0004038">
    <property type="term" value="F:allantoinase activity"/>
    <property type="evidence" value="ECO:0007669"/>
    <property type="project" value="TreeGrafter"/>
</dbReference>
<dbReference type="RefSeq" id="WP_008682856.1">
    <property type="nucleotide sequence ID" value="NZ_ANOH01000290.1"/>
</dbReference>
<evidence type="ECO:0000313" key="4">
    <source>
        <dbReference type="Proteomes" id="UP000011885"/>
    </source>
</evidence>
<dbReference type="InterPro" id="IPR050138">
    <property type="entry name" value="DHOase/Allantoinase_Hydrolase"/>
</dbReference>
<dbReference type="InterPro" id="IPR024403">
    <property type="entry name" value="DHOase_cat"/>
</dbReference>
<dbReference type="AlphaFoldDB" id="M5TY95"/>
<keyword evidence="1" id="KW-0665">Pyrimidine biosynthesis</keyword>
<dbReference type="Pfam" id="PF12890">
    <property type="entry name" value="DHOase"/>
    <property type="match status" value="1"/>
</dbReference>
<gene>
    <name evidence="3" type="ORF">RSSM_04382</name>
</gene>
<name>M5TY95_9BACT</name>
<evidence type="ECO:0000313" key="3">
    <source>
        <dbReference type="EMBL" id="EMI54187.1"/>
    </source>
</evidence>
<comment type="caution">
    <text evidence="3">The sequence shown here is derived from an EMBL/GenBank/DDBJ whole genome shotgun (WGS) entry which is preliminary data.</text>
</comment>
<dbReference type="GO" id="GO:0005737">
    <property type="term" value="C:cytoplasm"/>
    <property type="evidence" value="ECO:0007669"/>
    <property type="project" value="TreeGrafter"/>
</dbReference>
<dbReference type="Proteomes" id="UP000011885">
    <property type="component" value="Unassembled WGS sequence"/>
</dbReference>
<dbReference type="PATRIC" id="fig|1263870.3.peg.4631"/>
<protein>
    <submittedName>
        <fullName evidence="3">Dihydroorotase, multifunctional complex type</fullName>
    </submittedName>
</protein>
<feature type="domain" description="Dihydroorotase catalytic" evidence="2">
    <location>
        <begin position="61"/>
        <end position="163"/>
    </location>
</feature>
<keyword evidence="4" id="KW-1185">Reference proteome</keyword>
<dbReference type="GO" id="GO:0006145">
    <property type="term" value="P:purine nucleobase catabolic process"/>
    <property type="evidence" value="ECO:0007669"/>
    <property type="project" value="TreeGrafter"/>
</dbReference>
<dbReference type="PANTHER" id="PTHR43668">
    <property type="entry name" value="ALLANTOINASE"/>
    <property type="match status" value="1"/>
</dbReference>
<dbReference type="InterPro" id="IPR011059">
    <property type="entry name" value="Metal-dep_hydrolase_composite"/>
</dbReference>
<dbReference type="SUPFAM" id="SSF51556">
    <property type="entry name" value="Metallo-dependent hydrolases"/>
    <property type="match status" value="1"/>
</dbReference>
<proteinExistence type="predicted"/>
<sequence length="188" mass="19976">MTIATPSPNQPIVIDGGRVIDPAHGVDKVARLLIVNGHISAIDPSDEDVPHDAHWIDARDRIVAPGLVDLGAELRQPGREEDETIQTGSDAALAGGYTSVLCCSNTNPVIDSAAAVELVTQIAQRVGGVRVYPIACLSKAREAEQMAELAILAEAGAIGFSDSPRPMPNDALLKRALDYCRMFDLPIF</sequence>
<reference evidence="3 4" key="1">
    <citation type="journal article" date="2013" name="Mar. Genomics">
        <title>Expression of sulfatases in Rhodopirellula baltica and the diversity of sulfatases in the genus Rhodopirellula.</title>
        <authorList>
            <person name="Wegner C.E."/>
            <person name="Richter-Heitmann T."/>
            <person name="Klindworth A."/>
            <person name="Klockow C."/>
            <person name="Richter M."/>
            <person name="Achstetter T."/>
            <person name="Glockner F.O."/>
            <person name="Harder J."/>
        </authorList>
    </citation>
    <scope>NUCLEOTIDE SEQUENCE [LARGE SCALE GENOMIC DNA]</scope>
    <source>
        <strain evidence="3 4">SM41</strain>
    </source>
</reference>
<dbReference type="EMBL" id="ANOH01000290">
    <property type="protein sequence ID" value="EMI54187.1"/>
    <property type="molecule type" value="Genomic_DNA"/>
</dbReference>
<evidence type="ECO:0000256" key="1">
    <source>
        <dbReference type="ARBA" id="ARBA00022975"/>
    </source>
</evidence>
<dbReference type="SUPFAM" id="SSF51338">
    <property type="entry name" value="Composite domain of metallo-dependent hydrolases"/>
    <property type="match status" value="1"/>
</dbReference>
<organism evidence="3 4">
    <name type="scientific">Rhodopirellula sallentina SM41</name>
    <dbReference type="NCBI Taxonomy" id="1263870"/>
    <lineage>
        <taxon>Bacteria</taxon>
        <taxon>Pseudomonadati</taxon>
        <taxon>Planctomycetota</taxon>
        <taxon>Planctomycetia</taxon>
        <taxon>Pirellulales</taxon>
        <taxon>Pirellulaceae</taxon>
        <taxon>Rhodopirellula</taxon>
    </lineage>
</organism>